<reference evidence="1" key="1">
    <citation type="journal article" date="2021" name="PeerJ">
        <title>Extensive microbial diversity within the chicken gut microbiome revealed by metagenomics and culture.</title>
        <authorList>
            <person name="Gilroy R."/>
            <person name="Ravi A."/>
            <person name="Getino M."/>
            <person name="Pursley I."/>
            <person name="Horton D.L."/>
            <person name="Alikhan N.F."/>
            <person name="Baker D."/>
            <person name="Gharbi K."/>
            <person name="Hall N."/>
            <person name="Watson M."/>
            <person name="Adriaenssens E.M."/>
            <person name="Foster-Nyarko E."/>
            <person name="Jarju S."/>
            <person name="Secka A."/>
            <person name="Antonio M."/>
            <person name="Oren A."/>
            <person name="Chaudhuri R.R."/>
            <person name="La Ragione R."/>
            <person name="Hildebrand F."/>
            <person name="Pallen M.J."/>
        </authorList>
    </citation>
    <scope>NUCLEOTIDE SEQUENCE</scope>
    <source>
        <strain evidence="1">3204</strain>
    </source>
</reference>
<reference evidence="1" key="2">
    <citation type="submission" date="2021-04" db="EMBL/GenBank/DDBJ databases">
        <authorList>
            <person name="Gilroy R."/>
        </authorList>
    </citation>
    <scope>NUCLEOTIDE SEQUENCE</scope>
    <source>
        <strain evidence="1">3204</strain>
    </source>
</reference>
<proteinExistence type="predicted"/>
<accession>A0A9D2CML6</accession>
<dbReference type="AlphaFoldDB" id="A0A9D2CML6"/>
<gene>
    <name evidence="1" type="ORF">H9820_03805</name>
</gene>
<organism evidence="1 2">
    <name type="scientific">Candidatus Companilactobacillus pullicola</name>
    <dbReference type="NCBI Taxonomy" id="2838523"/>
    <lineage>
        <taxon>Bacteria</taxon>
        <taxon>Bacillati</taxon>
        <taxon>Bacillota</taxon>
        <taxon>Bacilli</taxon>
        <taxon>Lactobacillales</taxon>
        <taxon>Lactobacillaceae</taxon>
        <taxon>Companilactobacillus</taxon>
    </lineage>
</organism>
<comment type="caution">
    <text evidence="1">The sequence shown here is derived from an EMBL/GenBank/DDBJ whole genome shotgun (WGS) entry which is preliminary data.</text>
</comment>
<sequence length="90" mass="10346">MNKQELIKIFKGGLAYGRGYKTVELLLDKKNTQDNKLYLQAYDANLMGLPSVSGWSADAKNKLNDEVCRQTKDYNIDIYVDDVLIKQRKD</sequence>
<name>A0A9D2CML6_9LACO</name>
<dbReference type="Proteomes" id="UP000824013">
    <property type="component" value="Unassembled WGS sequence"/>
</dbReference>
<evidence type="ECO:0000313" key="2">
    <source>
        <dbReference type="Proteomes" id="UP000824013"/>
    </source>
</evidence>
<dbReference type="EMBL" id="DXCM01000025">
    <property type="protein sequence ID" value="HIY92055.1"/>
    <property type="molecule type" value="Genomic_DNA"/>
</dbReference>
<protein>
    <submittedName>
        <fullName evidence="1">Uncharacterized protein</fullName>
    </submittedName>
</protein>
<evidence type="ECO:0000313" key="1">
    <source>
        <dbReference type="EMBL" id="HIY92055.1"/>
    </source>
</evidence>